<name>A0A163B275_PHYB8</name>
<dbReference type="SUPFAM" id="SSF51197">
    <property type="entry name" value="Clavaminate synthase-like"/>
    <property type="match status" value="1"/>
</dbReference>
<reference evidence="3" key="1">
    <citation type="submission" date="2015-06" db="EMBL/GenBank/DDBJ databases">
        <title>Expansion of signal transduction pathways in fungi by whole-genome duplication.</title>
        <authorList>
            <consortium name="DOE Joint Genome Institute"/>
            <person name="Corrochano L.M."/>
            <person name="Kuo A."/>
            <person name="Marcet-Houben M."/>
            <person name="Polaino S."/>
            <person name="Salamov A."/>
            <person name="Villalobos J.M."/>
            <person name="Alvarez M.I."/>
            <person name="Avalos J."/>
            <person name="Benito E.P."/>
            <person name="Benoit I."/>
            <person name="Burger G."/>
            <person name="Camino L.P."/>
            <person name="Canovas D."/>
            <person name="Cerda-Olmedo E."/>
            <person name="Cheng J.-F."/>
            <person name="Dominguez A."/>
            <person name="Elias M."/>
            <person name="Eslava A.P."/>
            <person name="Glaser F."/>
            <person name="Grimwood J."/>
            <person name="Gutierrez G."/>
            <person name="Heitman J."/>
            <person name="Henrissat B."/>
            <person name="Iturriaga E.A."/>
            <person name="Lang B.F."/>
            <person name="Lavin J.L."/>
            <person name="Lee S."/>
            <person name="Li W."/>
            <person name="Lindquist E."/>
            <person name="Lopez-Garcia S."/>
            <person name="Luque E.M."/>
            <person name="Marcos A.T."/>
            <person name="Martin J."/>
            <person name="McCluskey K."/>
            <person name="Medina H.R."/>
            <person name="Miralles-Duran A."/>
            <person name="Miyazaki A."/>
            <person name="Munoz-Torres E."/>
            <person name="Oguiza J.A."/>
            <person name="Ohm R."/>
            <person name="Olmedo M."/>
            <person name="Orejas M."/>
            <person name="Ortiz-Castellanos L."/>
            <person name="Pisabarro A.G."/>
            <person name="Rodriguez-Romero J."/>
            <person name="Ruiz-Herrera J."/>
            <person name="Ruiz-Vazquez R."/>
            <person name="Sanz C."/>
            <person name="Schackwitz W."/>
            <person name="Schmutz J."/>
            <person name="Shahriari M."/>
            <person name="Shelest E."/>
            <person name="Silva-Franco F."/>
            <person name="Soanes D."/>
            <person name="Syed K."/>
            <person name="Tagua V.G."/>
            <person name="Talbot N.J."/>
            <person name="Thon M."/>
            <person name="De vries R.P."/>
            <person name="Wiebenga A."/>
            <person name="Yadav J.S."/>
            <person name="Braun E.L."/>
            <person name="Baker S."/>
            <person name="Garre V."/>
            <person name="Horwitz B."/>
            <person name="Torres-Martinez S."/>
            <person name="Idnurm A."/>
            <person name="Herrera-Estrella A."/>
            <person name="Gabaldon T."/>
            <person name="Grigoriev I.V."/>
        </authorList>
    </citation>
    <scope>NUCLEOTIDE SEQUENCE [LARGE SCALE GENOMIC DNA]</scope>
    <source>
        <strain evidence="3">NRRL 1555(-)</strain>
    </source>
</reference>
<dbReference type="PANTHER" id="PTHR21052:SF0">
    <property type="entry name" value="ALPHA-KETOGLUTARATE-DEPENDENT DIOXYGENASE ALKB HOMOLOG 7, MITOCHONDRIAL"/>
    <property type="match status" value="1"/>
</dbReference>
<evidence type="ECO:0000259" key="1">
    <source>
        <dbReference type="PROSITE" id="PS51471"/>
    </source>
</evidence>
<dbReference type="FunCoup" id="A0A163B275">
    <property type="interactions" value="22"/>
</dbReference>
<dbReference type="Gene3D" id="2.60.120.590">
    <property type="entry name" value="Alpha-ketoglutarate-dependent dioxygenase AlkB-like"/>
    <property type="match status" value="1"/>
</dbReference>
<dbReference type="InterPro" id="IPR032870">
    <property type="entry name" value="ALKBH7-like"/>
</dbReference>
<dbReference type="PROSITE" id="PS51471">
    <property type="entry name" value="FE2OG_OXY"/>
    <property type="match status" value="1"/>
</dbReference>
<dbReference type="GO" id="GO:0006974">
    <property type="term" value="P:DNA damage response"/>
    <property type="evidence" value="ECO:0007669"/>
    <property type="project" value="InterPro"/>
</dbReference>
<dbReference type="Proteomes" id="UP000077315">
    <property type="component" value="Unassembled WGS sequence"/>
</dbReference>
<dbReference type="Pfam" id="PF13532">
    <property type="entry name" value="2OG-FeII_Oxy_2"/>
    <property type="match status" value="1"/>
</dbReference>
<dbReference type="InterPro" id="IPR037151">
    <property type="entry name" value="AlkB-like_sf"/>
</dbReference>
<evidence type="ECO:0000313" key="3">
    <source>
        <dbReference type="Proteomes" id="UP000077315"/>
    </source>
</evidence>
<organism evidence="2 3">
    <name type="scientific">Phycomyces blakesleeanus (strain ATCC 8743b / DSM 1359 / FGSC 10004 / NBRC 33097 / NRRL 1555)</name>
    <dbReference type="NCBI Taxonomy" id="763407"/>
    <lineage>
        <taxon>Eukaryota</taxon>
        <taxon>Fungi</taxon>
        <taxon>Fungi incertae sedis</taxon>
        <taxon>Mucoromycota</taxon>
        <taxon>Mucoromycotina</taxon>
        <taxon>Mucoromycetes</taxon>
        <taxon>Mucorales</taxon>
        <taxon>Phycomycetaceae</taxon>
        <taxon>Phycomyces</taxon>
    </lineage>
</organism>
<accession>A0A163B275</accession>
<evidence type="ECO:0000313" key="2">
    <source>
        <dbReference type="EMBL" id="OAD77881.1"/>
    </source>
</evidence>
<feature type="domain" description="Fe2OG dioxygenase" evidence="1">
    <location>
        <begin position="113"/>
        <end position="220"/>
    </location>
</feature>
<gene>
    <name evidence="2" type="ORF">PHYBLDRAFT_68613</name>
</gene>
<dbReference type="InterPro" id="IPR005123">
    <property type="entry name" value="Oxoglu/Fe-dep_dioxygenase_dom"/>
</dbReference>
<dbReference type="GO" id="GO:0006631">
    <property type="term" value="P:fatty acid metabolic process"/>
    <property type="evidence" value="ECO:0007669"/>
    <property type="project" value="TreeGrafter"/>
</dbReference>
<dbReference type="RefSeq" id="XP_018295921.1">
    <property type="nucleotide sequence ID" value="XM_018441978.1"/>
</dbReference>
<dbReference type="PANTHER" id="PTHR21052">
    <property type="entry name" value="SPERMATOGENESIS ASSOCIATED 11-RELATED"/>
    <property type="match status" value="1"/>
</dbReference>
<keyword evidence="3" id="KW-1185">Reference proteome</keyword>
<dbReference type="InParanoid" id="A0A163B275"/>
<sequence>MEDDSLDWESLFGSDNDSVDWNSLFGSNDEKEDDDRYSTDIPGLELVREALDHSQQMKIIQAILDTNTFSDAGRVNQAMCFGKLPPHLDWLSRHIKNQLPHLLPRVLMQREPVFDQAILNLYRKGEGIVSHVDLARFEDGVVILSLMSSCVMTMRPVPKVSPADPSLEVDILLNPGDILALSGLARYEWEHGIKECEYDVVRGERIERGTRISVTLRKLGTTVETPTIETTATRTSI</sequence>
<proteinExistence type="predicted"/>
<dbReference type="GO" id="GO:0005759">
    <property type="term" value="C:mitochondrial matrix"/>
    <property type="evidence" value="ECO:0007669"/>
    <property type="project" value="TreeGrafter"/>
</dbReference>
<dbReference type="VEuPathDB" id="FungiDB:PHYBLDRAFT_68613"/>
<dbReference type="AlphaFoldDB" id="A0A163B275"/>
<dbReference type="OrthoDB" id="412814at2759"/>
<protein>
    <recommendedName>
        <fullName evidence="1">Fe2OG dioxygenase domain-containing protein</fullName>
    </recommendedName>
</protein>
<dbReference type="EMBL" id="KV440974">
    <property type="protein sequence ID" value="OAD77881.1"/>
    <property type="molecule type" value="Genomic_DNA"/>
</dbReference>
<dbReference type="GeneID" id="29002884"/>
<dbReference type="InterPro" id="IPR027450">
    <property type="entry name" value="AlkB-like"/>
</dbReference>